<dbReference type="GO" id="GO:0006355">
    <property type="term" value="P:regulation of DNA-templated transcription"/>
    <property type="evidence" value="ECO:0007669"/>
    <property type="project" value="InterPro"/>
</dbReference>
<evidence type="ECO:0000256" key="6">
    <source>
        <dbReference type="ARBA" id="ARBA00024867"/>
    </source>
</evidence>
<evidence type="ECO:0000256" key="2">
    <source>
        <dbReference type="ARBA" id="ARBA00022553"/>
    </source>
</evidence>
<dbReference type="PROSITE" id="PS50043">
    <property type="entry name" value="HTH_LUXR_2"/>
    <property type="match status" value="1"/>
</dbReference>
<dbReference type="GO" id="GO:0003677">
    <property type="term" value="F:DNA binding"/>
    <property type="evidence" value="ECO:0007669"/>
    <property type="project" value="UniProtKB-KW"/>
</dbReference>
<keyword evidence="4 10" id="KW-0238">DNA-binding</keyword>
<dbReference type="InterPro" id="IPR039420">
    <property type="entry name" value="WalR-like"/>
</dbReference>
<dbReference type="PROSITE" id="PS50110">
    <property type="entry name" value="RESPONSE_REGULATORY"/>
    <property type="match status" value="1"/>
</dbReference>
<evidence type="ECO:0000313" key="10">
    <source>
        <dbReference type="EMBL" id="RGC09496.1"/>
    </source>
</evidence>
<dbReference type="InterPro" id="IPR016032">
    <property type="entry name" value="Sig_transdc_resp-reg_C-effctor"/>
</dbReference>
<keyword evidence="3" id="KW-0805">Transcription regulation</keyword>
<dbReference type="CDD" id="cd06170">
    <property type="entry name" value="LuxR_C_like"/>
    <property type="match status" value="1"/>
</dbReference>
<dbReference type="CDD" id="cd17535">
    <property type="entry name" value="REC_NarL-like"/>
    <property type="match status" value="1"/>
</dbReference>
<comment type="caution">
    <text evidence="10">The sequence shown here is derived from an EMBL/GenBank/DDBJ whole genome shotgun (WGS) entry which is preliminary data.</text>
</comment>
<dbReference type="AlphaFoldDB" id="A0A3E2VFU5"/>
<dbReference type="SUPFAM" id="SSF46894">
    <property type="entry name" value="C-terminal effector domain of the bipartite response regulators"/>
    <property type="match status" value="1"/>
</dbReference>
<dbReference type="PANTHER" id="PTHR43214">
    <property type="entry name" value="TWO-COMPONENT RESPONSE REGULATOR"/>
    <property type="match status" value="1"/>
</dbReference>
<evidence type="ECO:0000256" key="4">
    <source>
        <dbReference type="ARBA" id="ARBA00023125"/>
    </source>
</evidence>
<dbReference type="SMART" id="SM00421">
    <property type="entry name" value="HTH_LUXR"/>
    <property type="match status" value="1"/>
</dbReference>
<feature type="domain" description="Response regulatory" evidence="9">
    <location>
        <begin position="2"/>
        <end position="117"/>
    </location>
</feature>
<keyword evidence="2 7" id="KW-0597">Phosphoprotein</keyword>
<dbReference type="Gene3D" id="3.40.50.2300">
    <property type="match status" value="1"/>
</dbReference>
<evidence type="ECO:0000256" key="3">
    <source>
        <dbReference type="ARBA" id="ARBA00023015"/>
    </source>
</evidence>
<evidence type="ECO:0000256" key="5">
    <source>
        <dbReference type="ARBA" id="ARBA00023163"/>
    </source>
</evidence>
<proteinExistence type="predicted"/>
<dbReference type="InterPro" id="IPR001789">
    <property type="entry name" value="Sig_transdc_resp-reg_receiver"/>
</dbReference>
<dbReference type="PANTHER" id="PTHR43214:SF40">
    <property type="entry name" value="TRANSCRIPTIONAL REGULATORY PROTEIN LNRK"/>
    <property type="match status" value="1"/>
</dbReference>
<dbReference type="InterPro" id="IPR011006">
    <property type="entry name" value="CheY-like_superfamily"/>
</dbReference>
<dbReference type="OrthoDB" id="9779069at2"/>
<dbReference type="RefSeq" id="WP_117444899.1">
    <property type="nucleotide sequence ID" value="NZ_JAJFEN010000074.1"/>
</dbReference>
<dbReference type="EMBL" id="QVEV01000058">
    <property type="protein sequence ID" value="RGC09496.1"/>
    <property type="molecule type" value="Genomic_DNA"/>
</dbReference>
<evidence type="ECO:0000256" key="7">
    <source>
        <dbReference type="PROSITE-ProRule" id="PRU00169"/>
    </source>
</evidence>
<organism evidence="10 11">
    <name type="scientific">Clostridium innocuum</name>
    <dbReference type="NCBI Taxonomy" id="1522"/>
    <lineage>
        <taxon>Bacteria</taxon>
        <taxon>Bacillati</taxon>
        <taxon>Bacillota</taxon>
        <taxon>Clostridia</taxon>
        <taxon>Eubacteriales</taxon>
        <taxon>Clostridiaceae</taxon>
        <taxon>Clostridium</taxon>
    </lineage>
</organism>
<name>A0A3E2VFU5_CLOIN</name>
<dbReference type="Pfam" id="PF00072">
    <property type="entry name" value="Response_reg"/>
    <property type="match status" value="1"/>
</dbReference>
<protein>
    <recommendedName>
        <fullName evidence="1">Stage 0 sporulation protein A homolog</fullName>
    </recommendedName>
</protein>
<keyword evidence="5" id="KW-0804">Transcription</keyword>
<dbReference type="PRINTS" id="PR00038">
    <property type="entry name" value="HTHLUXR"/>
</dbReference>
<accession>A0A3E2VFU5</accession>
<dbReference type="InterPro" id="IPR058245">
    <property type="entry name" value="NreC/VraR/RcsB-like_REC"/>
</dbReference>
<dbReference type="SMART" id="SM00448">
    <property type="entry name" value="REC"/>
    <property type="match status" value="1"/>
</dbReference>
<comment type="function">
    <text evidence="6">May play the central regulatory role in sporulation. It may be an element of the effector pathway responsible for the activation of sporulation genes in response to nutritional stress. Spo0A may act in concert with spo0H (a sigma factor) to control the expression of some genes that are critical to the sporulation process.</text>
</comment>
<reference evidence="10 11" key="1">
    <citation type="submission" date="2018-08" db="EMBL/GenBank/DDBJ databases">
        <title>A genome reference for cultivated species of the human gut microbiota.</title>
        <authorList>
            <person name="Zou Y."/>
            <person name="Xue W."/>
            <person name="Luo G."/>
        </authorList>
    </citation>
    <scope>NUCLEOTIDE SEQUENCE [LARGE SCALE GENOMIC DNA]</scope>
    <source>
        <strain evidence="10 11">OF01-2LB</strain>
    </source>
</reference>
<feature type="domain" description="HTH luxR-type" evidence="8">
    <location>
        <begin position="140"/>
        <end position="205"/>
    </location>
</feature>
<dbReference type="InterPro" id="IPR000792">
    <property type="entry name" value="Tscrpt_reg_LuxR_C"/>
</dbReference>
<dbReference type="GO" id="GO:0000160">
    <property type="term" value="P:phosphorelay signal transduction system"/>
    <property type="evidence" value="ECO:0007669"/>
    <property type="project" value="InterPro"/>
</dbReference>
<dbReference type="SUPFAM" id="SSF52172">
    <property type="entry name" value="CheY-like"/>
    <property type="match status" value="1"/>
</dbReference>
<evidence type="ECO:0000259" key="8">
    <source>
        <dbReference type="PROSITE" id="PS50043"/>
    </source>
</evidence>
<feature type="modified residue" description="4-aspartylphosphate" evidence="7">
    <location>
        <position position="52"/>
    </location>
</feature>
<evidence type="ECO:0000259" key="9">
    <source>
        <dbReference type="PROSITE" id="PS50110"/>
    </source>
</evidence>
<gene>
    <name evidence="10" type="ORF">DXA38_21110</name>
</gene>
<sequence length="210" mass="23961">MRILIVDDDRLVCSSLKTILEAQGQTIAGIGYSGREALQLYRETQPDVLLMDIRMEDMNGVDASEAILHSDPHARILFLTTFSDDEYIIRALKLGVKGYILKQNFDSIIPALEAVYMGQNVFNTEIIAKLPDLLKQNTKEALCSYDLNERELHFIQLVAKGLNNKELAQTLFLSEGTVRNYLSSLLEKLQLRDRTQLAIFYYQNLQPKDM</sequence>
<dbReference type="Proteomes" id="UP000260025">
    <property type="component" value="Unassembled WGS sequence"/>
</dbReference>
<evidence type="ECO:0000256" key="1">
    <source>
        <dbReference type="ARBA" id="ARBA00018672"/>
    </source>
</evidence>
<dbReference type="Pfam" id="PF00196">
    <property type="entry name" value="GerE"/>
    <property type="match status" value="1"/>
</dbReference>
<evidence type="ECO:0000313" key="11">
    <source>
        <dbReference type="Proteomes" id="UP000260025"/>
    </source>
</evidence>